<evidence type="ECO:0000256" key="6">
    <source>
        <dbReference type="ARBA" id="ARBA00034460"/>
    </source>
</evidence>
<keyword evidence="12" id="KW-1185">Reference proteome</keyword>
<feature type="domain" description="B box-type" evidence="10">
    <location>
        <begin position="107"/>
        <end position="148"/>
    </location>
</feature>
<dbReference type="Pfam" id="PF13765">
    <property type="entry name" value="PRY"/>
    <property type="match status" value="1"/>
</dbReference>
<evidence type="ECO:0000256" key="3">
    <source>
        <dbReference type="ARBA" id="ARBA00022723"/>
    </source>
</evidence>
<dbReference type="Pfam" id="PF00622">
    <property type="entry name" value="SPRY"/>
    <property type="match status" value="1"/>
</dbReference>
<dbReference type="SMART" id="SM00589">
    <property type="entry name" value="PRY"/>
    <property type="match status" value="1"/>
</dbReference>
<comment type="function">
    <text evidence="6">Neurotoxin that produces dose-dependent hypolocomotion and hyperalgesia in mice. May directly act on the central nervous system, as it is 6500-fold more potent when administered intracerebroventricularly than intraperitoneal.</text>
</comment>
<dbReference type="SUPFAM" id="SSF57845">
    <property type="entry name" value="B-box zinc-binding domain"/>
    <property type="match status" value="1"/>
</dbReference>
<gene>
    <name evidence="13" type="primary">LOC129328583</name>
</gene>
<dbReference type="InterPro" id="IPR003879">
    <property type="entry name" value="Butyrophylin_SPRY"/>
</dbReference>
<feature type="region of interest" description="Disordered" evidence="8">
    <location>
        <begin position="76"/>
        <end position="102"/>
    </location>
</feature>
<dbReference type="GeneID" id="129328583"/>
<dbReference type="GO" id="GO:0008270">
    <property type="term" value="F:zinc ion binding"/>
    <property type="evidence" value="ECO:0007669"/>
    <property type="project" value="UniProtKB-KW"/>
</dbReference>
<organism evidence="12 13">
    <name type="scientific">Eublepharis macularius</name>
    <name type="common">Leopard gecko</name>
    <name type="synonym">Cyrtodactylus macularius</name>
    <dbReference type="NCBI Taxonomy" id="481883"/>
    <lineage>
        <taxon>Eukaryota</taxon>
        <taxon>Metazoa</taxon>
        <taxon>Chordata</taxon>
        <taxon>Craniata</taxon>
        <taxon>Vertebrata</taxon>
        <taxon>Euteleostomi</taxon>
        <taxon>Lepidosauria</taxon>
        <taxon>Squamata</taxon>
        <taxon>Bifurcata</taxon>
        <taxon>Gekkota</taxon>
        <taxon>Eublepharidae</taxon>
        <taxon>Eublepharinae</taxon>
        <taxon>Eublepharis</taxon>
    </lineage>
</organism>
<feature type="domain" description="RING-type" evidence="9">
    <location>
        <begin position="16"/>
        <end position="57"/>
    </location>
</feature>
<dbReference type="CDD" id="cd13733">
    <property type="entry name" value="SPRY_PRY_C-I_1"/>
    <property type="match status" value="1"/>
</dbReference>
<reference evidence="13" key="1">
    <citation type="submission" date="2025-08" db="UniProtKB">
        <authorList>
            <consortium name="RefSeq"/>
        </authorList>
    </citation>
    <scope>IDENTIFICATION</scope>
    <source>
        <tissue evidence="13">Blood</tissue>
    </source>
</reference>
<dbReference type="Pfam" id="PF00643">
    <property type="entry name" value="zf-B_box"/>
    <property type="match status" value="1"/>
</dbReference>
<dbReference type="PANTHER" id="PTHR24103">
    <property type="entry name" value="E3 UBIQUITIN-PROTEIN LIGASE TRIM"/>
    <property type="match status" value="1"/>
</dbReference>
<evidence type="ECO:0000256" key="1">
    <source>
        <dbReference type="ARBA" id="ARBA00009651"/>
    </source>
</evidence>
<dbReference type="SMART" id="SM00449">
    <property type="entry name" value="SPRY"/>
    <property type="match status" value="1"/>
</dbReference>
<accession>A0AA97J8J9</accession>
<dbReference type="SMART" id="SM00184">
    <property type="entry name" value="RING"/>
    <property type="match status" value="1"/>
</dbReference>
<evidence type="ECO:0000259" key="10">
    <source>
        <dbReference type="PROSITE" id="PS50119"/>
    </source>
</evidence>
<dbReference type="PROSITE" id="PS00518">
    <property type="entry name" value="ZF_RING_1"/>
    <property type="match status" value="1"/>
</dbReference>
<dbReference type="PROSITE" id="PS50188">
    <property type="entry name" value="B302_SPRY"/>
    <property type="match status" value="1"/>
</dbReference>
<evidence type="ECO:0000256" key="4">
    <source>
        <dbReference type="ARBA" id="ARBA00022771"/>
    </source>
</evidence>
<dbReference type="SUPFAM" id="SSF57850">
    <property type="entry name" value="RING/U-box"/>
    <property type="match status" value="1"/>
</dbReference>
<dbReference type="PROSITE" id="PS50089">
    <property type="entry name" value="ZF_RING_2"/>
    <property type="match status" value="1"/>
</dbReference>
<dbReference type="InterPro" id="IPR017907">
    <property type="entry name" value="Znf_RING_CS"/>
</dbReference>
<dbReference type="SUPFAM" id="SSF49899">
    <property type="entry name" value="Concanavalin A-like lectins/glucanases"/>
    <property type="match status" value="1"/>
</dbReference>
<keyword evidence="4 7" id="KW-0863">Zinc-finger</keyword>
<dbReference type="InterPro" id="IPR013320">
    <property type="entry name" value="ConA-like_dom_sf"/>
</dbReference>
<dbReference type="InterPro" id="IPR000315">
    <property type="entry name" value="Znf_B-box"/>
</dbReference>
<evidence type="ECO:0000313" key="12">
    <source>
        <dbReference type="Proteomes" id="UP001190640"/>
    </source>
</evidence>
<evidence type="ECO:0000259" key="11">
    <source>
        <dbReference type="PROSITE" id="PS50188"/>
    </source>
</evidence>
<proteinExistence type="inferred from homology"/>
<evidence type="ECO:0000256" key="5">
    <source>
        <dbReference type="ARBA" id="ARBA00022833"/>
    </source>
</evidence>
<keyword evidence="2" id="KW-0800">Toxin</keyword>
<sequence length="481" mass="54654">MAAVNPSQALEEELFCSICLDYFMEPVILNCEHNFCRACITRTWEGLGDSFPCPQCRKRSRKGKLRRNTQLGKVAERAKELASVTGPTRASPDLASRSSSKPEATTSAREVCKKHLEALKLFCMEDHALICVVCDRSQEHKGHRVVPVEEAAQECKAQLLNHLEVLKSEKDNRELLARNKGKRLEMLIGRAEAERARTAHMFQKLKKILQDRENHVLWGLAKVTSDLTKMQQENHSRAQQGAPLLRGLIAELEQKCQQPDTELLKDFASLLKRSKNWTFPKWVPVSTTELEERISHFSRKKTVLWEGMTEIQEILTLDPDSAHPSLTISADQKTVSRRDACPAYCNDSRRFYPSFCVLGSEGFTCGRRHWLVDVKGQCGWALGVAQESVDRKKPMVLSPEHGVWAVELGPYQLPHAAPIPETEGHTPTRRLQVTLDYDAGRVTFSDFPDPKPLFTFRTSFTEKLYPFFWLWSPKASIVLCP</sequence>
<keyword evidence="3" id="KW-0479">Metal-binding</keyword>
<dbReference type="AlphaFoldDB" id="A0AA97J8J9"/>
<dbReference type="InterPro" id="IPR013083">
    <property type="entry name" value="Znf_RING/FYVE/PHD"/>
</dbReference>
<keyword evidence="2" id="KW-0528">Neurotoxin</keyword>
<dbReference type="PROSITE" id="PS50119">
    <property type="entry name" value="ZF_BBOX"/>
    <property type="match status" value="1"/>
</dbReference>
<dbReference type="SMART" id="SM00336">
    <property type="entry name" value="BBOX"/>
    <property type="match status" value="1"/>
</dbReference>
<evidence type="ECO:0000313" key="13">
    <source>
        <dbReference type="RefSeq" id="XP_054833710.1"/>
    </source>
</evidence>
<dbReference type="RefSeq" id="XP_054833710.1">
    <property type="nucleotide sequence ID" value="XM_054977735.1"/>
</dbReference>
<dbReference type="InterPro" id="IPR006574">
    <property type="entry name" value="PRY"/>
</dbReference>
<protein>
    <submittedName>
        <fullName evidence="13">E3 ubiquitin-protein ligase TRIM39-like isoform X1</fullName>
    </submittedName>
</protein>
<dbReference type="PRINTS" id="PR01407">
    <property type="entry name" value="BUTYPHLNCDUF"/>
</dbReference>
<dbReference type="Gene3D" id="2.60.120.920">
    <property type="match status" value="1"/>
</dbReference>
<feature type="domain" description="B30.2/SPRY" evidence="11">
    <location>
        <begin position="295"/>
        <end position="481"/>
    </location>
</feature>
<evidence type="ECO:0000256" key="2">
    <source>
        <dbReference type="ARBA" id="ARBA00022699"/>
    </source>
</evidence>
<dbReference type="Proteomes" id="UP001190640">
    <property type="component" value="Chromosome 4"/>
</dbReference>
<dbReference type="CDD" id="cd19762">
    <property type="entry name" value="Bbox2_TRIM7-like"/>
    <property type="match status" value="1"/>
</dbReference>
<keyword evidence="5" id="KW-0862">Zinc</keyword>
<evidence type="ECO:0000256" key="7">
    <source>
        <dbReference type="PROSITE-ProRule" id="PRU00024"/>
    </source>
</evidence>
<dbReference type="InterPro" id="IPR001841">
    <property type="entry name" value="Znf_RING"/>
</dbReference>
<dbReference type="InterPro" id="IPR043136">
    <property type="entry name" value="B30.2/SPRY_sf"/>
</dbReference>
<dbReference type="InterPro" id="IPR001870">
    <property type="entry name" value="B30.2/SPRY"/>
</dbReference>
<dbReference type="Pfam" id="PF15227">
    <property type="entry name" value="zf-C3HC4_4"/>
    <property type="match status" value="1"/>
</dbReference>
<dbReference type="Gene3D" id="3.30.160.60">
    <property type="entry name" value="Classic Zinc Finger"/>
    <property type="match status" value="1"/>
</dbReference>
<dbReference type="KEGG" id="emc:129328583"/>
<comment type="similarity">
    <text evidence="1">Belongs to the ohanin/vespryn family.</text>
</comment>
<evidence type="ECO:0000256" key="8">
    <source>
        <dbReference type="SAM" id="MobiDB-lite"/>
    </source>
</evidence>
<dbReference type="InterPro" id="IPR050143">
    <property type="entry name" value="TRIM/RBCC"/>
</dbReference>
<evidence type="ECO:0000259" key="9">
    <source>
        <dbReference type="PROSITE" id="PS50089"/>
    </source>
</evidence>
<dbReference type="Gene3D" id="3.30.40.10">
    <property type="entry name" value="Zinc/RING finger domain, C3HC4 (zinc finger)"/>
    <property type="match status" value="1"/>
</dbReference>
<name>A0AA97J8J9_EUBMA</name>
<dbReference type="InterPro" id="IPR003877">
    <property type="entry name" value="SPRY_dom"/>
</dbReference>